<evidence type="ECO:0000256" key="1">
    <source>
        <dbReference type="ARBA" id="ARBA00004651"/>
    </source>
</evidence>
<dbReference type="Gene3D" id="3.40.50.300">
    <property type="entry name" value="P-loop containing nucleotide triphosphate hydrolases"/>
    <property type="match status" value="1"/>
</dbReference>
<evidence type="ECO:0000256" key="7">
    <source>
        <dbReference type="SAM" id="Phobius"/>
    </source>
</evidence>
<feature type="transmembrane region" description="Helical" evidence="7">
    <location>
        <begin position="335"/>
        <end position="355"/>
    </location>
</feature>
<evidence type="ECO:0000256" key="6">
    <source>
        <dbReference type="ARBA" id="ARBA00023136"/>
    </source>
</evidence>
<evidence type="ECO:0000259" key="9">
    <source>
        <dbReference type="PROSITE" id="PS50929"/>
    </source>
</evidence>
<reference evidence="10 11" key="1">
    <citation type="journal article" date="2017" name="Int. J. Syst. Evol. Microbiol.">
        <title>Ramlibacter monticola sp. nov., isolated from forest soil.</title>
        <authorList>
            <person name="Chaudhary D.K."/>
            <person name="Kim J."/>
        </authorList>
    </citation>
    <scope>NUCLEOTIDE SEQUENCE [LARGE SCALE GENOMIC DNA]</scope>
    <source>
        <strain evidence="10 11">KACC 19175</strain>
    </source>
</reference>
<evidence type="ECO:0000313" key="10">
    <source>
        <dbReference type="EMBL" id="MBL0390769.1"/>
    </source>
</evidence>
<dbReference type="GO" id="GO:0005524">
    <property type="term" value="F:ATP binding"/>
    <property type="evidence" value="ECO:0007669"/>
    <property type="project" value="UniProtKB-KW"/>
</dbReference>
<dbReference type="GO" id="GO:0140359">
    <property type="term" value="F:ABC-type transporter activity"/>
    <property type="evidence" value="ECO:0007669"/>
    <property type="project" value="InterPro"/>
</dbReference>
<evidence type="ECO:0000256" key="2">
    <source>
        <dbReference type="ARBA" id="ARBA00022692"/>
    </source>
</evidence>
<dbReference type="SUPFAM" id="SSF90123">
    <property type="entry name" value="ABC transporter transmembrane region"/>
    <property type="match status" value="1"/>
</dbReference>
<dbReference type="SUPFAM" id="SSF52540">
    <property type="entry name" value="P-loop containing nucleoside triphosphate hydrolases"/>
    <property type="match status" value="1"/>
</dbReference>
<keyword evidence="11" id="KW-1185">Reference proteome</keyword>
<dbReference type="GO" id="GO:0005886">
    <property type="term" value="C:plasma membrane"/>
    <property type="evidence" value="ECO:0007669"/>
    <property type="project" value="UniProtKB-SubCell"/>
</dbReference>
<dbReference type="Proteomes" id="UP000599109">
    <property type="component" value="Unassembled WGS sequence"/>
</dbReference>
<dbReference type="PANTHER" id="PTHR24221">
    <property type="entry name" value="ATP-BINDING CASSETTE SUB-FAMILY B"/>
    <property type="match status" value="1"/>
</dbReference>
<dbReference type="GO" id="GO:0016887">
    <property type="term" value="F:ATP hydrolysis activity"/>
    <property type="evidence" value="ECO:0007669"/>
    <property type="project" value="InterPro"/>
</dbReference>
<evidence type="ECO:0000313" key="11">
    <source>
        <dbReference type="Proteomes" id="UP000599109"/>
    </source>
</evidence>
<feature type="transmembrane region" description="Helical" evidence="7">
    <location>
        <begin position="305"/>
        <end position="329"/>
    </location>
</feature>
<dbReference type="InterPro" id="IPR036640">
    <property type="entry name" value="ABC1_TM_sf"/>
</dbReference>
<keyword evidence="6 7" id="KW-0472">Membrane</keyword>
<sequence length="708" mass="76174">MNEVLDVRPLCWPVQRLGEAMEELARRARLRVATAEGPQVPATLAADGAQEQARWLEWAAHRLGLEAEALDALAPELDSLLRGAAPALLRVGHDAGEGFLLLLKSRGDRVHLVGPDLRIHRVAIAALRRALCAPFEAPFASEVDKLVDAASVPAARQASVRSALLRDRLATQEVASCWMLRLSPARGFWDQLAQDGMRGRVLPIVLVFGVLYGLEVLSWTLIGQGTLHGRVDGGWLVAWTLLVLSLVPLQWLGGWLDARFALDAGRIMKSRLLAGALRSDVEAVRRQGAGELLGRVLESQALESVALNGGFGVLVALLELLFAASILAAGAGGSLHVALLLGWVALTLGLSWRYLGRLRHWTLERLRMTQALVERMVGHRTRLAQEQPARRDHEEDQELGSYLRTSQVMDRAVLPVVGAMPRGWMLVALAGIAPAFVGGTASPADIAIALGGMLLAGRALTGISTGLSALARATVAWQQVSGFFGAGEEGARTPFLPASSSEGQHAHRLVDARELSFRYPAAAKPVLRDVDLAITRGERILLEGSSGGGKSTLAALLTGLRQPASGSLLLAGLDRQTLGQNWHRLAAEAPQFHENHILTGTLGFNLLMGRNWPASEEDLAEARSLCEELGLGDLLERMPAGLAQTVGETGWQLSHGERSRIFLARALLQKAQLTVLDESFAALDPETLGRCLRTAFERAPTLMVIAHP</sequence>
<dbReference type="InterPro" id="IPR027417">
    <property type="entry name" value="P-loop_NTPase"/>
</dbReference>
<evidence type="ECO:0000256" key="5">
    <source>
        <dbReference type="ARBA" id="ARBA00022989"/>
    </source>
</evidence>
<dbReference type="EMBL" id="JAEQNE010000001">
    <property type="protein sequence ID" value="MBL0390769.1"/>
    <property type="molecule type" value="Genomic_DNA"/>
</dbReference>
<keyword evidence="2 7" id="KW-0812">Transmembrane</keyword>
<dbReference type="InterPro" id="IPR017871">
    <property type="entry name" value="ABC_transporter-like_CS"/>
</dbReference>
<accession>A0A937CSM8</accession>
<evidence type="ECO:0000256" key="3">
    <source>
        <dbReference type="ARBA" id="ARBA00022741"/>
    </source>
</evidence>
<organism evidence="10 11">
    <name type="scientific">Ramlibacter monticola</name>
    <dbReference type="NCBI Taxonomy" id="1926872"/>
    <lineage>
        <taxon>Bacteria</taxon>
        <taxon>Pseudomonadati</taxon>
        <taxon>Pseudomonadota</taxon>
        <taxon>Betaproteobacteria</taxon>
        <taxon>Burkholderiales</taxon>
        <taxon>Comamonadaceae</taxon>
        <taxon>Ramlibacter</taxon>
    </lineage>
</organism>
<dbReference type="PROSITE" id="PS50893">
    <property type="entry name" value="ABC_TRANSPORTER_2"/>
    <property type="match status" value="1"/>
</dbReference>
<dbReference type="InterPro" id="IPR011527">
    <property type="entry name" value="ABC1_TM_dom"/>
</dbReference>
<keyword evidence="3" id="KW-0547">Nucleotide-binding</keyword>
<proteinExistence type="predicted"/>
<evidence type="ECO:0000259" key="8">
    <source>
        <dbReference type="PROSITE" id="PS50893"/>
    </source>
</evidence>
<dbReference type="PROSITE" id="PS00211">
    <property type="entry name" value="ABC_TRANSPORTER_1"/>
    <property type="match status" value="1"/>
</dbReference>
<feature type="domain" description="ABC transporter" evidence="8">
    <location>
        <begin position="510"/>
        <end position="707"/>
    </location>
</feature>
<feature type="transmembrane region" description="Helical" evidence="7">
    <location>
        <begin position="201"/>
        <end position="222"/>
    </location>
</feature>
<comment type="subcellular location">
    <subcellularLocation>
        <location evidence="1">Cell membrane</location>
        <topology evidence="1">Multi-pass membrane protein</topology>
    </subcellularLocation>
</comment>
<feature type="transmembrane region" description="Helical" evidence="7">
    <location>
        <begin position="234"/>
        <end position="256"/>
    </location>
</feature>
<dbReference type="PANTHER" id="PTHR24221:SF654">
    <property type="entry name" value="ATP-BINDING CASSETTE SUB-FAMILY B MEMBER 6"/>
    <property type="match status" value="1"/>
</dbReference>
<protein>
    <submittedName>
        <fullName evidence="10">ABC transporter ATP-binding protein</fullName>
    </submittedName>
</protein>
<gene>
    <name evidence="10" type="ORF">JJ685_06380</name>
</gene>
<dbReference type="PROSITE" id="PS50929">
    <property type="entry name" value="ABC_TM1F"/>
    <property type="match status" value="1"/>
</dbReference>
<dbReference type="RefSeq" id="WP_201673349.1">
    <property type="nucleotide sequence ID" value="NZ_JAEQNE010000001.1"/>
</dbReference>
<evidence type="ECO:0000256" key="4">
    <source>
        <dbReference type="ARBA" id="ARBA00022840"/>
    </source>
</evidence>
<dbReference type="AlphaFoldDB" id="A0A937CSM8"/>
<dbReference type="InterPro" id="IPR039421">
    <property type="entry name" value="Type_1_exporter"/>
</dbReference>
<dbReference type="InterPro" id="IPR003439">
    <property type="entry name" value="ABC_transporter-like_ATP-bd"/>
</dbReference>
<keyword evidence="4 10" id="KW-0067">ATP-binding</keyword>
<dbReference type="Pfam" id="PF00005">
    <property type="entry name" value="ABC_tran"/>
    <property type="match status" value="1"/>
</dbReference>
<feature type="domain" description="ABC transmembrane type-1" evidence="9">
    <location>
        <begin position="235"/>
        <end position="472"/>
    </location>
</feature>
<keyword evidence="5 7" id="KW-1133">Transmembrane helix</keyword>
<dbReference type="GO" id="GO:0034040">
    <property type="term" value="F:ATPase-coupled lipid transmembrane transporter activity"/>
    <property type="evidence" value="ECO:0007669"/>
    <property type="project" value="TreeGrafter"/>
</dbReference>
<dbReference type="Gene3D" id="1.20.1560.10">
    <property type="entry name" value="ABC transporter type 1, transmembrane domain"/>
    <property type="match status" value="1"/>
</dbReference>
<comment type="caution">
    <text evidence="10">The sequence shown here is derived from an EMBL/GenBank/DDBJ whole genome shotgun (WGS) entry which is preliminary data.</text>
</comment>
<name>A0A937CSM8_9BURK</name>